<keyword evidence="3" id="KW-0378">Hydrolase</keyword>
<feature type="domain" description="Glycoside hydrolase family 38 central" evidence="5">
    <location>
        <begin position="287"/>
        <end position="357"/>
    </location>
</feature>
<dbReference type="InterPro" id="IPR011013">
    <property type="entry name" value="Gal_mutarotase_sf_dom"/>
</dbReference>
<dbReference type="EMBL" id="LRFC01000038">
    <property type="protein sequence ID" value="KZE64129.1"/>
    <property type="molecule type" value="Genomic_DNA"/>
</dbReference>
<dbReference type="SMART" id="SM00872">
    <property type="entry name" value="Alpha-mann_mid"/>
    <property type="match status" value="1"/>
</dbReference>
<dbReference type="InterPro" id="IPR000602">
    <property type="entry name" value="Glyco_hydro_38_N"/>
</dbReference>
<dbReference type="InterPro" id="IPR041147">
    <property type="entry name" value="GH38_C"/>
</dbReference>
<dbReference type="InterPro" id="IPR015341">
    <property type="entry name" value="Glyco_hydro_38_cen"/>
</dbReference>
<dbReference type="GO" id="GO:0009313">
    <property type="term" value="P:oligosaccharide catabolic process"/>
    <property type="evidence" value="ECO:0007669"/>
    <property type="project" value="TreeGrafter"/>
</dbReference>
<dbReference type="Pfam" id="PF07748">
    <property type="entry name" value="Glyco_hydro_38C"/>
    <property type="match status" value="1"/>
</dbReference>
<dbReference type="GO" id="GO:0046872">
    <property type="term" value="F:metal ion binding"/>
    <property type="evidence" value="ECO:0007669"/>
    <property type="project" value="UniProtKB-KW"/>
</dbReference>
<dbReference type="Proteomes" id="UP000076567">
    <property type="component" value="Unassembled WGS sequence"/>
</dbReference>
<evidence type="ECO:0000256" key="4">
    <source>
        <dbReference type="ARBA" id="ARBA00023295"/>
    </source>
</evidence>
<proteinExistence type="inferred from homology"/>
<dbReference type="PANTHER" id="PTHR46017:SF2">
    <property type="entry name" value="MANNOSYLGLYCERATE HYDROLASE"/>
    <property type="match status" value="1"/>
</dbReference>
<evidence type="ECO:0000256" key="3">
    <source>
        <dbReference type="ARBA" id="ARBA00022801"/>
    </source>
</evidence>
<keyword evidence="7" id="KW-1185">Reference proteome</keyword>
<accession>A0A161RS19</accession>
<keyword evidence="4" id="KW-0326">Glycosidase</keyword>
<evidence type="ECO:0000259" key="5">
    <source>
        <dbReference type="SMART" id="SM00872"/>
    </source>
</evidence>
<dbReference type="InterPro" id="IPR027291">
    <property type="entry name" value="Glyco_hydro_38_N_sf"/>
</dbReference>
<gene>
    <name evidence="6" type="ORF">AWM68_13565</name>
</gene>
<dbReference type="CDD" id="cd10815">
    <property type="entry name" value="GH38N_AMII_EcMngB_like"/>
    <property type="match status" value="1"/>
</dbReference>
<dbReference type="RefSeq" id="WP_066245188.1">
    <property type="nucleotide sequence ID" value="NZ_LRFC01000038.1"/>
</dbReference>
<comment type="caution">
    <text evidence="6">The sequence shown here is derived from an EMBL/GenBank/DDBJ whole genome shotgun (WGS) entry which is preliminary data.</text>
</comment>
<evidence type="ECO:0000256" key="2">
    <source>
        <dbReference type="ARBA" id="ARBA00022723"/>
    </source>
</evidence>
<dbReference type="Gene3D" id="3.20.110.10">
    <property type="entry name" value="Glycoside hydrolase 38, N terminal domain"/>
    <property type="match status" value="1"/>
</dbReference>
<reference evidence="7" key="1">
    <citation type="submission" date="2016-01" db="EMBL/GenBank/DDBJ databases">
        <title>Draft genome of Chromobacterium sp. F49.</title>
        <authorList>
            <person name="Hong K.W."/>
        </authorList>
    </citation>
    <scope>NUCLEOTIDE SEQUENCE [LARGE SCALE GENOMIC DNA]</scope>
    <source>
        <strain evidence="7">P7IIIA</strain>
    </source>
</reference>
<evidence type="ECO:0000313" key="7">
    <source>
        <dbReference type="Proteomes" id="UP000076567"/>
    </source>
</evidence>
<dbReference type="InterPro" id="IPR011682">
    <property type="entry name" value="Glyco_hydro_38_C"/>
</dbReference>
<dbReference type="InterPro" id="IPR037094">
    <property type="entry name" value="Glyco_hydro_38_cen_sf"/>
</dbReference>
<name>A0A161RS19_9BACL</name>
<dbReference type="SUPFAM" id="SSF74650">
    <property type="entry name" value="Galactose mutarotase-like"/>
    <property type="match status" value="1"/>
</dbReference>
<dbReference type="GO" id="GO:0006013">
    <property type="term" value="P:mannose metabolic process"/>
    <property type="evidence" value="ECO:0007669"/>
    <property type="project" value="InterPro"/>
</dbReference>
<dbReference type="Pfam" id="PF01074">
    <property type="entry name" value="Glyco_hydro_38N"/>
    <property type="match status" value="1"/>
</dbReference>
<organism evidence="6 7">
    <name type="scientific">Fictibacillus phosphorivorans</name>
    <dbReference type="NCBI Taxonomy" id="1221500"/>
    <lineage>
        <taxon>Bacteria</taxon>
        <taxon>Bacillati</taxon>
        <taxon>Bacillota</taxon>
        <taxon>Bacilli</taxon>
        <taxon>Bacillales</taxon>
        <taxon>Fictibacillaceae</taxon>
        <taxon>Fictibacillus</taxon>
    </lineage>
</organism>
<protein>
    <submittedName>
        <fullName evidence="6">Alpha-mannosidase</fullName>
    </submittedName>
</protein>
<dbReference type="Gene3D" id="1.20.1270.50">
    <property type="entry name" value="Glycoside hydrolase family 38, central domain"/>
    <property type="match status" value="1"/>
</dbReference>
<sequence>MKQKKVYVVPHSHWDREWYFTIEDSNLLLVENMDRLMDVMENDPEYTGYVFDAQSSIIDEYLKIRPEEKERLGRLIADKRIFVGPWYTQADSLLVNRESLIRNLMYGTRIAEKMGHSMNVGYLPDIFGQNTYLPSMFKEFDIDYSVLQRGIYTDQLKGDLNFTWKSPDGESVKANNIYFGYGPGKFLSDDPQYMEERLLPILEKIADMNGRTDNLLLPAGGDQVLVREHFPETIKKLNEKDEKHEYILSDYETFMKDTWENGDFENVIEGELIATQKSRIHNTIRSQRYDIKKLNDIAEEKVIYELEPLASMASTLGFKYPGKWLDEMWKMLFDVHAHDSIGGCNSDDTNQEIVNRLTKVIRIADGCLNLLKKQMTGAVSRKLGKDSIFVLFHLLPKSSEGMQKVVLFTKEKGIGIRDLKGDAVSFDNLKQEYISGGKTIVVTAEGEKEVEAPGYYRNEVLLHDVKLPAMGYETFEVVEGSGENETVNPLNSCLIENENFAIFEEDGQLHLTVKSLRKTIKDFIKFENVADAGDSYDFSPLEGDSAIYSKALESVYVEGSSSTEFMEVVHVLQVPGDLEERKEGQATKSLSIVTRFELRSGEDFVRVTHDIENDVKDHRVRVLLQTSVEAPDYSFGDQGFSLIQRPTINPYIATWKEEKFAEAPVPIYPLENVAGVTNGELTAAVVTKGIKEYQLIKETGELALTLFRSVGLLGRDNLAWRPGRASGINNKVVTTPDAQLQTKMTFEYAIFVGKGHDVKQLFKRVDDYRGHSVSYQKQTLNTFEERLDRFEIPYPVDALPARFSFLQTEGDVYFSSMKKAHDDNSMILRLFNPSDVEQTISFSSEHIQSIMQTKLNEKSSLDIEGDVIVSPKGYVTLKLVMKENV</sequence>
<evidence type="ECO:0000313" key="6">
    <source>
        <dbReference type="EMBL" id="KZE64129.1"/>
    </source>
</evidence>
<keyword evidence="2" id="KW-0479">Metal-binding</keyword>
<dbReference type="AlphaFoldDB" id="A0A161RS19"/>
<dbReference type="PANTHER" id="PTHR46017">
    <property type="entry name" value="ALPHA-MANNOSIDASE 2C1"/>
    <property type="match status" value="1"/>
</dbReference>
<dbReference type="SUPFAM" id="SSF88713">
    <property type="entry name" value="Glycoside hydrolase/deacetylase"/>
    <property type="match status" value="1"/>
</dbReference>
<dbReference type="Pfam" id="PF17677">
    <property type="entry name" value="Glyco_hydro38C2"/>
    <property type="match status" value="1"/>
</dbReference>
<evidence type="ECO:0000256" key="1">
    <source>
        <dbReference type="ARBA" id="ARBA00009792"/>
    </source>
</evidence>
<dbReference type="GO" id="GO:0004559">
    <property type="term" value="F:alpha-mannosidase activity"/>
    <property type="evidence" value="ECO:0007669"/>
    <property type="project" value="InterPro"/>
</dbReference>
<dbReference type="OrthoDB" id="9764050at2"/>
<dbReference type="InterPro" id="IPR028995">
    <property type="entry name" value="Glyco_hydro_57/38_cen_sf"/>
</dbReference>
<dbReference type="GO" id="GO:0030246">
    <property type="term" value="F:carbohydrate binding"/>
    <property type="evidence" value="ECO:0007669"/>
    <property type="project" value="InterPro"/>
</dbReference>
<comment type="similarity">
    <text evidence="1">Belongs to the glycosyl hydrolase 38 family.</text>
</comment>
<dbReference type="SUPFAM" id="SSF88688">
    <property type="entry name" value="Families 57/38 glycoside transferase middle domain"/>
    <property type="match status" value="1"/>
</dbReference>
<dbReference type="Pfam" id="PF09261">
    <property type="entry name" value="Alpha-mann_mid"/>
    <property type="match status" value="1"/>
</dbReference>
<dbReference type="InterPro" id="IPR011330">
    <property type="entry name" value="Glyco_hydro/deAcase_b/a-brl"/>
</dbReference>
<dbReference type="Gene3D" id="2.70.98.30">
    <property type="entry name" value="Golgi alpha-mannosidase II, domain 4"/>
    <property type="match status" value="1"/>
</dbReference>